<evidence type="ECO:0000256" key="1">
    <source>
        <dbReference type="SAM" id="Coils"/>
    </source>
</evidence>
<keyword evidence="1" id="KW-0175">Coiled coil</keyword>
<keyword evidence="5" id="KW-1185">Reference proteome</keyword>
<keyword evidence="3" id="KW-1133">Transmembrane helix</keyword>
<evidence type="ECO:0000313" key="5">
    <source>
        <dbReference type="Proteomes" id="UP001370490"/>
    </source>
</evidence>
<name>A0AAN8YXH4_9MAGN</name>
<feature type="transmembrane region" description="Helical" evidence="3">
    <location>
        <begin position="214"/>
        <end position="237"/>
    </location>
</feature>
<dbReference type="Proteomes" id="UP001370490">
    <property type="component" value="Unassembled WGS sequence"/>
</dbReference>
<gene>
    <name evidence="4" type="ORF">RJ641_019378</name>
</gene>
<keyword evidence="3" id="KW-0472">Membrane</keyword>
<protein>
    <submittedName>
        <fullName evidence="4">Uncharacterized protein</fullName>
    </submittedName>
</protein>
<reference evidence="4 5" key="1">
    <citation type="submission" date="2023-12" db="EMBL/GenBank/DDBJ databases">
        <title>A high-quality genome assembly for Dillenia turbinata (Dilleniales).</title>
        <authorList>
            <person name="Chanderbali A."/>
        </authorList>
    </citation>
    <scope>NUCLEOTIDE SEQUENCE [LARGE SCALE GENOMIC DNA]</scope>
    <source>
        <strain evidence="4">LSX21</strain>
        <tissue evidence="4">Leaf</tissue>
    </source>
</reference>
<keyword evidence="3" id="KW-0812">Transmembrane</keyword>
<comment type="caution">
    <text evidence="4">The sequence shown here is derived from an EMBL/GenBank/DDBJ whole genome shotgun (WGS) entry which is preliminary data.</text>
</comment>
<organism evidence="4 5">
    <name type="scientific">Dillenia turbinata</name>
    <dbReference type="NCBI Taxonomy" id="194707"/>
    <lineage>
        <taxon>Eukaryota</taxon>
        <taxon>Viridiplantae</taxon>
        <taxon>Streptophyta</taxon>
        <taxon>Embryophyta</taxon>
        <taxon>Tracheophyta</taxon>
        <taxon>Spermatophyta</taxon>
        <taxon>Magnoliopsida</taxon>
        <taxon>eudicotyledons</taxon>
        <taxon>Gunneridae</taxon>
        <taxon>Pentapetalae</taxon>
        <taxon>Dilleniales</taxon>
        <taxon>Dilleniaceae</taxon>
        <taxon>Dillenia</taxon>
    </lineage>
</organism>
<proteinExistence type="predicted"/>
<dbReference type="EMBL" id="JBAMMX010000024">
    <property type="protein sequence ID" value="KAK6916517.1"/>
    <property type="molecule type" value="Genomic_DNA"/>
</dbReference>
<evidence type="ECO:0000256" key="2">
    <source>
        <dbReference type="SAM" id="MobiDB-lite"/>
    </source>
</evidence>
<accession>A0AAN8YXH4</accession>
<feature type="region of interest" description="Disordered" evidence="2">
    <location>
        <begin position="31"/>
        <end position="57"/>
    </location>
</feature>
<dbReference type="InterPro" id="IPR038939">
    <property type="entry name" value="PDV1/PDV2"/>
</dbReference>
<dbReference type="GO" id="GO:0010020">
    <property type="term" value="P:chloroplast fission"/>
    <property type="evidence" value="ECO:0007669"/>
    <property type="project" value="InterPro"/>
</dbReference>
<evidence type="ECO:0000313" key="4">
    <source>
        <dbReference type="EMBL" id="KAK6916517.1"/>
    </source>
</evidence>
<dbReference type="AlphaFoldDB" id="A0AAN8YXH4"/>
<sequence>MDDDGIGIVLCRASELRSKIANCIDKASSLYREGKSVDEKEEGQDRSYSLPPSPTETVVEVSEPDEEAESLVHIRDALESLESQLTSLQALQQQQQYEREAALADIDYSRKMLLEKLKEYKGKDLQVINEASTFASEAVEHNNDLLLPPYPSRAPHSLVLGNGYISQFPSTRMLVRNGVNGIELSNEAKKSMNKSDKTQTNSLSKSSQNGLRSFLGVAAKTVIAFVGVVSVLSLAGFEPKLGKYTTRIVLGPLRRSGTEERRSTTQCPPGKVLVMEDGEARCLVKERVEIPFDPVVTKPDVNYGFG</sequence>
<dbReference type="PANTHER" id="PTHR33600">
    <property type="entry name" value="PLASTID DIVISION PROTEIN PDV2"/>
    <property type="match status" value="1"/>
</dbReference>
<dbReference type="PANTHER" id="PTHR33600:SF3">
    <property type="entry name" value="PLASTID DIVISION PROTEIN PDV2"/>
    <property type="match status" value="1"/>
</dbReference>
<feature type="coiled-coil region" evidence="1">
    <location>
        <begin position="71"/>
        <end position="98"/>
    </location>
</feature>
<evidence type="ECO:0000256" key="3">
    <source>
        <dbReference type="SAM" id="Phobius"/>
    </source>
</evidence>